<protein>
    <submittedName>
        <fullName evidence="2">Uncharacterized protein</fullName>
    </submittedName>
</protein>
<accession>A0A9N9KWI9</accession>
<sequence length="105" mass="10967">MQLQTLLTLALTALATGVNGQTNKWNQAWCDENSELGIVDVEATIQTCNAIAASTDAYLVQGFIEGRKPDAVCHSKGGEIDGSTWPAACIANGAGDPYGGRGRQV</sequence>
<proteinExistence type="predicted"/>
<feature type="chain" id="PRO_5040498619" evidence="1">
    <location>
        <begin position="21"/>
        <end position="105"/>
    </location>
</feature>
<feature type="signal peptide" evidence="1">
    <location>
        <begin position="1"/>
        <end position="20"/>
    </location>
</feature>
<evidence type="ECO:0000313" key="2">
    <source>
        <dbReference type="EMBL" id="CAG8954759.1"/>
    </source>
</evidence>
<dbReference type="Proteomes" id="UP000696280">
    <property type="component" value="Unassembled WGS sequence"/>
</dbReference>
<dbReference type="EMBL" id="CAJVRL010000057">
    <property type="protein sequence ID" value="CAG8954759.1"/>
    <property type="molecule type" value="Genomic_DNA"/>
</dbReference>
<reference evidence="2" key="1">
    <citation type="submission" date="2021-07" db="EMBL/GenBank/DDBJ databases">
        <authorList>
            <person name="Durling M."/>
        </authorList>
    </citation>
    <scope>NUCLEOTIDE SEQUENCE</scope>
</reference>
<keyword evidence="3" id="KW-1185">Reference proteome</keyword>
<name>A0A9N9KWI9_9HELO</name>
<comment type="caution">
    <text evidence="2">The sequence shown here is derived from an EMBL/GenBank/DDBJ whole genome shotgun (WGS) entry which is preliminary data.</text>
</comment>
<keyword evidence="1" id="KW-0732">Signal</keyword>
<evidence type="ECO:0000256" key="1">
    <source>
        <dbReference type="SAM" id="SignalP"/>
    </source>
</evidence>
<gene>
    <name evidence="2" type="ORF">HYFRA_00004684</name>
</gene>
<evidence type="ECO:0000313" key="3">
    <source>
        <dbReference type="Proteomes" id="UP000696280"/>
    </source>
</evidence>
<organism evidence="2 3">
    <name type="scientific">Hymenoscyphus fraxineus</name>
    <dbReference type="NCBI Taxonomy" id="746836"/>
    <lineage>
        <taxon>Eukaryota</taxon>
        <taxon>Fungi</taxon>
        <taxon>Dikarya</taxon>
        <taxon>Ascomycota</taxon>
        <taxon>Pezizomycotina</taxon>
        <taxon>Leotiomycetes</taxon>
        <taxon>Helotiales</taxon>
        <taxon>Helotiaceae</taxon>
        <taxon>Hymenoscyphus</taxon>
    </lineage>
</organism>
<dbReference type="AlphaFoldDB" id="A0A9N9KWI9"/>